<dbReference type="GO" id="GO:0016722">
    <property type="term" value="F:oxidoreductase activity, acting on metal ions"/>
    <property type="evidence" value="ECO:0007669"/>
    <property type="project" value="InterPro"/>
</dbReference>
<dbReference type="PANTHER" id="PTHR42932:SF1">
    <property type="entry name" value="GENERAL STRESS PROTEIN 20U"/>
    <property type="match status" value="1"/>
</dbReference>
<evidence type="ECO:0000259" key="3">
    <source>
        <dbReference type="Pfam" id="PF00210"/>
    </source>
</evidence>
<dbReference type="InterPro" id="IPR009078">
    <property type="entry name" value="Ferritin-like_SF"/>
</dbReference>
<dbReference type="PRINTS" id="PR01346">
    <property type="entry name" value="HELNAPAPROT"/>
</dbReference>
<dbReference type="OrthoDB" id="9797023at2"/>
<dbReference type="PROSITE" id="PS00818">
    <property type="entry name" value="DPS_1"/>
    <property type="match status" value="1"/>
</dbReference>
<dbReference type="InterPro" id="IPR012347">
    <property type="entry name" value="Ferritin-like"/>
</dbReference>
<proteinExistence type="inferred from homology"/>
<feature type="domain" description="Ferritin/DPS" evidence="3">
    <location>
        <begin position="8"/>
        <end position="150"/>
    </location>
</feature>
<dbReference type="GO" id="GO:0008199">
    <property type="term" value="F:ferric iron binding"/>
    <property type="evidence" value="ECO:0007669"/>
    <property type="project" value="InterPro"/>
</dbReference>
<dbReference type="AlphaFoldDB" id="A0A2I1MSA3"/>
<gene>
    <name evidence="4" type="ORF">CYJ28_00210</name>
</gene>
<comment type="caution">
    <text evidence="4">The sequence shown here is derived from an EMBL/GenBank/DDBJ whole genome shotgun (WGS) entry which is preliminary data.</text>
</comment>
<dbReference type="InterPro" id="IPR002177">
    <property type="entry name" value="DPS_DNA-bd"/>
</dbReference>
<dbReference type="Proteomes" id="UP000234239">
    <property type="component" value="Unassembled WGS sequence"/>
</dbReference>
<dbReference type="InterPro" id="IPR008331">
    <property type="entry name" value="Ferritin_DPS_dom"/>
</dbReference>
<evidence type="ECO:0000256" key="2">
    <source>
        <dbReference type="RuleBase" id="RU003875"/>
    </source>
</evidence>
<dbReference type="EMBL" id="PKGY01000001">
    <property type="protein sequence ID" value="PKZ23015.1"/>
    <property type="molecule type" value="Genomic_DNA"/>
</dbReference>
<protein>
    <submittedName>
        <fullName evidence="4">DNA starvation/stationary phase protection protein</fullName>
    </submittedName>
</protein>
<dbReference type="SUPFAM" id="SSF47240">
    <property type="entry name" value="Ferritin-like"/>
    <property type="match status" value="1"/>
</dbReference>
<evidence type="ECO:0000313" key="4">
    <source>
        <dbReference type="EMBL" id="PKZ23015.1"/>
    </source>
</evidence>
<name>A0A2I1MSA3_9LACT</name>
<reference evidence="4 5" key="1">
    <citation type="submission" date="2017-12" db="EMBL/GenBank/DDBJ databases">
        <title>Phylogenetic diversity of female urinary microbiome.</title>
        <authorList>
            <person name="Thomas-White K."/>
            <person name="Wolfe A.J."/>
        </authorList>
    </citation>
    <scope>NUCLEOTIDE SEQUENCE [LARGE SCALE GENOMIC DNA]</scope>
    <source>
        <strain evidence="4 5">UMB0139</strain>
    </source>
</reference>
<dbReference type="RefSeq" id="WP_070486527.1">
    <property type="nucleotide sequence ID" value="NZ_CAJHKM010000003.1"/>
</dbReference>
<evidence type="ECO:0000313" key="5">
    <source>
        <dbReference type="Proteomes" id="UP000234239"/>
    </source>
</evidence>
<dbReference type="CDD" id="cd01043">
    <property type="entry name" value="DPS"/>
    <property type="match status" value="1"/>
</dbReference>
<evidence type="ECO:0000256" key="1">
    <source>
        <dbReference type="ARBA" id="ARBA00009497"/>
    </source>
</evidence>
<dbReference type="Gene3D" id="1.20.1260.10">
    <property type="match status" value="1"/>
</dbReference>
<dbReference type="InterPro" id="IPR023188">
    <property type="entry name" value="DPS_DNA-bd_CS"/>
</dbReference>
<dbReference type="Pfam" id="PF00210">
    <property type="entry name" value="Ferritin"/>
    <property type="match status" value="1"/>
</dbReference>
<dbReference type="PIRSF" id="PIRSF005900">
    <property type="entry name" value="Dps"/>
    <property type="match status" value="1"/>
</dbReference>
<dbReference type="PANTHER" id="PTHR42932">
    <property type="entry name" value="GENERAL STRESS PROTEIN 20U"/>
    <property type="match status" value="1"/>
</dbReference>
<sequence>MTFEKSKKNLNQLVADLTQMKLILHKTHWYMRGANFLFLHPLLDEWMDEIDEQLDQVSERLITIGGSPYATMEEYIEHSKLTNEKGNWDQSTQERFAELLDNYRYLVKFYREAVIEADEEGDGVTNDLLQGHQNALEKRIWMLAAELGQAPDIY</sequence>
<accession>A0A2I1MSA3</accession>
<organism evidence="4 5">
    <name type="scientific">Aerococcus sanguinicola</name>
    <dbReference type="NCBI Taxonomy" id="119206"/>
    <lineage>
        <taxon>Bacteria</taxon>
        <taxon>Bacillati</taxon>
        <taxon>Bacillota</taxon>
        <taxon>Bacilli</taxon>
        <taxon>Lactobacillales</taxon>
        <taxon>Aerococcaceae</taxon>
        <taxon>Aerococcus</taxon>
    </lineage>
</organism>
<comment type="similarity">
    <text evidence="1 2">Belongs to the Dps family.</text>
</comment>